<name>A0A0F9HV01_9ZZZZ</name>
<reference evidence="2" key="1">
    <citation type="journal article" date="2015" name="Nature">
        <title>Complex archaea that bridge the gap between prokaryotes and eukaryotes.</title>
        <authorList>
            <person name="Spang A."/>
            <person name="Saw J.H."/>
            <person name="Jorgensen S.L."/>
            <person name="Zaremba-Niedzwiedzka K."/>
            <person name="Martijn J."/>
            <person name="Lind A.E."/>
            <person name="van Eijk R."/>
            <person name="Schleper C."/>
            <person name="Guy L."/>
            <person name="Ettema T.J."/>
        </authorList>
    </citation>
    <scope>NUCLEOTIDE SEQUENCE</scope>
</reference>
<gene>
    <name evidence="2" type="ORF">LCGC14_1738780</name>
</gene>
<keyword evidence="1" id="KW-1133">Transmembrane helix</keyword>
<feature type="transmembrane region" description="Helical" evidence="1">
    <location>
        <begin position="25"/>
        <end position="44"/>
    </location>
</feature>
<organism evidence="2">
    <name type="scientific">marine sediment metagenome</name>
    <dbReference type="NCBI Taxonomy" id="412755"/>
    <lineage>
        <taxon>unclassified sequences</taxon>
        <taxon>metagenomes</taxon>
        <taxon>ecological metagenomes</taxon>
    </lineage>
</organism>
<protein>
    <submittedName>
        <fullName evidence="2">Uncharacterized protein</fullName>
    </submittedName>
</protein>
<dbReference type="AlphaFoldDB" id="A0A0F9HV01"/>
<keyword evidence="1" id="KW-0472">Membrane</keyword>
<evidence type="ECO:0000313" key="2">
    <source>
        <dbReference type="EMBL" id="KKM06952.1"/>
    </source>
</evidence>
<keyword evidence="1" id="KW-0812">Transmembrane</keyword>
<feature type="transmembrane region" description="Helical" evidence="1">
    <location>
        <begin position="113"/>
        <end position="133"/>
    </location>
</feature>
<proteinExistence type="predicted"/>
<evidence type="ECO:0000256" key="1">
    <source>
        <dbReference type="SAM" id="Phobius"/>
    </source>
</evidence>
<accession>A0A0F9HV01</accession>
<sequence>MNNSDKCDLIVIGAGISGLFKPAQILKLAGPAIIAAATSIAAMFQSVLAFAMANPLLVAAVIAAIVAIFLIVKYRDQIWSGLMSLFDILMEFFTDALPAWFKQHFTAENIGRLVGGAAAILIIALFPIPFLIIKFRSQIMGFLTGSAGFVAGIPGKIAAFIGDHWKEIIGTLVDVPKWSVEFGDKAIAFVADVLPRIPGWFASIGTAIASAIKDAFFSVLDFSQWLKDALGAAWNKLPGPVKDFLGGVGGGFGAVMDWAGLQKGVLNFIGGMALVGEHGPELMRLPAGTDVVRNENMRQAIRDLDGTKPGGGFNLAVNVAANVGDWIELRRQILEDVEEHLDDAAARAGLSSPRFGTLGSGVPRT</sequence>
<dbReference type="EMBL" id="LAZR01015879">
    <property type="protein sequence ID" value="KKM06952.1"/>
    <property type="molecule type" value="Genomic_DNA"/>
</dbReference>
<comment type="caution">
    <text evidence="2">The sequence shown here is derived from an EMBL/GenBank/DDBJ whole genome shotgun (WGS) entry which is preliminary data.</text>
</comment>
<feature type="transmembrane region" description="Helical" evidence="1">
    <location>
        <begin position="50"/>
        <end position="72"/>
    </location>
</feature>
<feature type="transmembrane region" description="Helical" evidence="1">
    <location>
        <begin position="79"/>
        <end position="101"/>
    </location>
</feature>